<organism evidence="2 3">
    <name type="scientific">Pseudomonas rustica</name>
    <dbReference type="NCBI Taxonomy" id="2827099"/>
    <lineage>
        <taxon>Bacteria</taxon>
        <taxon>Pseudomonadati</taxon>
        <taxon>Pseudomonadota</taxon>
        <taxon>Gammaproteobacteria</taxon>
        <taxon>Pseudomonadales</taxon>
        <taxon>Pseudomonadaceae</taxon>
        <taxon>Pseudomonas</taxon>
    </lineage>
</organism>
<reference evidence="2 3" key="1">
    <citation type="submission" date="2021-04" db="EMBL/GenBank/DDBJ databases">
        <title>Pseudomonas rustica sp. nov. isolated from raw milk.</title>
        <authorList>
            <person name="Fiedler G."/>
            <person name="Gieschler S."/>
            <person name="Kabisch J."/>
            <person name="Grimmler C."/>
            <person name="Brinks E."/>
            <person name="Wagner N."/>
            <person name="Hetzer B."/>
            <person name="Franz C.M.A.P."/>
            <person name="Boehnlein C."/>
        </authorList>
    </citation>
    <scope>NUCLEOTIDE SEQUENCE [LARGE SCALE GENOMIC DNA]</scope>
    <source>
        <strain evidence="2 3">MBT-4</strain>
    </source>
</reference>
<dbReference type="PROSITE" id="PS51257">
    <property type="entry name" value="PROKAR_LIPOPROTEIN"/>
    <property type="match status" value="1"/>
</dbReference>
<proteinExistence type="predicted"/>
<evidence type="ECO:0000256" key="1">
    <source>
        <dbReference type="SAM" id="SignalP"/>
    </source>
</evidence>
<evidence type="ECO:0000313" key="2">
    <source>
        <dbReference type="EMBL" id="MBS4076789.1"/>
    </source>
</evidence>
<dbReference type="Gene3D" id="3.40.190.10">
    <property type="entry name" value="Periplasmic binding protein-like II"/>
    <property type="match status" value="2"/>
</dbReference>
<dbReference type="SUPFAM" id="SSF53850">
    <property type="entry name" value="Periplasmic binding protein-like II"/>
    <property type="match status" value="1"/>
</dbReference>
<sequence length="270" mass="30226">MYKTKSRQRMWPNIAPILLTCTLQLLTASACIAQETRETLTIMVEDAAAPWSKSDGTGYANDVVVAAFKEMGIEVRLRVVPYSRCKYMVLSGQVAACFNMSWQPEFEGKIKLAAQPIFKVSNDVFEHINTPLPKPPDGKCVLPPGTVVGITRDYEYSAQVTALQTSGVVLENSISDLTSLQKLAARRFQAVLVMSNDLETRNQKAIQSGTEDLVRFAFNCGMLDSTIGFSLTHPDGLRALEMYDEGYRRIKANGALKDIHMRWFPWLHWP</sequence>
<protein>
    <submittedName>
        <fullName evidence="2">Transporter substrate-binding domain-containing protein</fullName>
    </submittedName>
</protein>
<comment type="caution">
    <text evidence="2">The sequence shown here is derived from an EMBL/GenBank/DDBJ whole genome shotgun (WGS) entry which is preliminary data.</text>
</comment>
<dbReference type="EMBL" id="JAGYHF010000001">
    <property type="protein sequence ID" value="MBS4076789.1"/>
    <property type="molecule type" value="Genomic_DNA"/>
</dbReference>
<feature type="signal peptide" evidence="1">
    <location>
        <begin position="1"/>
        <end position="33"/>
    </location>
</feature>
<evidence type="ECO:0000313" key="3">
    <source>
        <dbReference type="Proteomes" id="UP000676035"/>
    </source>
</evidence>
<gene>
    <name evidence="2" type="ORF">KFS80_00605</name>
</gene>
<dbReference type="Proteomes" id="UP000676035">
    <property type="component" value="Unassembled WGS sequence"/>
</dbReference>
<keyword evidence="3" id="KW-1185">Reference proteome</keyword>
<accession>A0ABS5MRY2</accession>
<name>A0ABS5MRY2_9PSED</name>
<feature type="chain" id="PRO_5046151120" evidence="1">
    <location>
        <begin position="34"/>
        <end position="270"/>
    </location>
</feature>
<keyword evidence="1" id="KW-0732">Signal</keyword>